<dbReference type="InterPro" id="IPR036709">
    <property type="entry name" value="Autotransporte_beta_dom_sf"/>
</dbReference>
<gene>
    <name evidence="2" type="ORF">FBZ92_12731</name>
</gene>
<evidence type="ECO:0000313" key="3">
    <source>
        <dbReference type="Proteomes" id="UP000318050"/>
    </source>
</evidence>
<dbReference type="PROSITE" id="PS51208">
    <property type="entry name" value="AUTOTRANSPORTER"/>
    <property type="match status" value="1"/>
</dbReference>
<dbReference type="Proteomes" id="UP000318050">
    <property type="component" value="Unassembled WGS sequence"/>
</dbReference>
<protein>
    <submittedName>
        <fullName evidence="2">Uncharacterized protein with beta-barrel porin domain</fullName>
    </submittedName>
</protein>
<feature type="domain" description="Autotransporter" evidence="1">
    <location>
        <begin position="6354"/>
        <end position="6635"/>
    </location>
</feature>
<evidence type="ECO:0000259" key="1">
    <source>
        <dbReference type="PROSITE" id="PS51208"/>
    </source>
</evidence>
<dbReference type="SMART" id="SM00710">
    <property type="entry name" value="PbH1"/>
    <property type="match status" value="17"/>
</dbReference>
<dbReference type="InterPro" id="IPR005546">
    <property type="entry name" value="Autotransporte_beta"/>
</dbReference>
<dbReference type="EMBL" id="VITT01000027">
    <property type="protein sequence ID" value="TWB48929.1"/>
    <property type="molecule type" value="Genomic_DNA"/>
</dbReference>
<comment type="caution">
    <text evidence="2">The sequence shown here is derived from an EMBL/GenBank/DDBJ whole genome shotgun (WGS) entry which is preliminary data.</text>
</comment>
<dbReference type="SMART" id="SM00869">
    <property type="entry name" value="Autotransporter"/>
    <property type="match status" value="1"/>
</dbReference>
<dbReference type="InterPro" id="IPR006626">
    <property type="entry name" value="PbH1"/>
</dbReference>
<proteinExistence type="predicted"/>
<sequence>MAAPRPAGAYDAYTTYSGNFSSSGVTLSGTTLVAAGTIAALFDSARVNPLRITAGGTLATGAGGIGLIDASTITSIVNSGVIGGSSFAISISSNSTLGALINSGTILGAILNYGSTDLTLGGGTAVGTYTGLSGQGTITNTLSNLILTGSFLLNDAVNVSGHTLINSGASVTLTSIVTVTGDYTQASGTLALSGAGELVVSGSASLTGGRVNATLSTLASNATYLVGDAVSTLVAAGSGSYSGVTGSVTNNLDRFVATIGTAGGNLLVQALNDYIGASTPSLTLTGTVDTNGTTPVAAYVVGGVSIGTLVNTGHLTGDTIGLSIGTGATIGTLVNAGLIDLHVSFNGMAQTGIAVARNAVIGALSNTGTLQSVRYGITAFNATVGLLSNSGTIRSTTNGIGIYTTVSTIQTLINSGTIDVIAGSAGILSSATIGTLVNSGTIIAGTGGTAGNYGIVQRTATIGTLVNSGLISAPDALVVQTIGGGNSGAFLTIVNSGTIAGNISTSTLTNSVPNVTVLGGTAGTVGTLTGYPGGTTAVGVFTNTTSDLYFAGGNLLLNDRIDATGHTVLNTGAALTLVNPINVTGAYAQTGGSLVLTNSGALTVSGSASLTNATVSIAPNAAGNYIVGSPVTVVAGGGGSDFTGMSISLSALTGASLTSSVVGNSVLVVASNDYIGSTLATLTNSGSLSGATVVYIAATGSLGQLVNTGTLSGDIRNLSANTLSISGGTGGVVGTLTGGTLSNSFSDLVLSGGSLLLDDAVNVSGHTLANSGASVTLASVVGVTGNYAQTAGTLILQPGAELVVTGAATMTGGSVIATLSTPSAGVTYLVGDALSTLVSAASGAYTGLSGMVDSGLGPLTATLGTDSANLLAVATSDYIGANAASLTLTGTVDTGGIAAYVADGASIGTLVNRGHLTAGTVGAGIDVRAATIGTLINDGLIDARVSASTTQFGIRLGTAAAIGTVSNTGTILAHVGILSQSRVATLLSNGGRIALGASGFGIVNNATVATVSNSGTIAATAGGVGIYNVGTIGAVLNSGLITVSGGTGNQYGILQSQFTMGTVINSGTILAPEAVALVFGGSIGTLVNAGLIAGNIVNGTLNDSFSYGGLTIAGGNGGTIGTFTGYAANSQGTISNTFSNVVFTSGALLLNDAIDAAGHTVINTGAGITLANTVSITGDYAQTGGSLSLSNGAQLIVSGAASLTGARVSLSSLPTQANYVVGAPTTVVVGGAGSDYTGASITVAPQTGITLTGGNDGTNLLLMAQSDYVGGTLATLTNSGTVSAPTALYIAATGSLGQLVNTGTLSGTIVNLSAVDLSIMGGTAGTVGVLTGGTIINTLANLVLAGGLRLGEGVNVSGHTLVNAGATLTLPGNIGVTGDYTQTGGTLVLGAGGGLAVSGTASITGAAVIGTVAFSYANTYLLGDVLTTLVSAASGTYSSLTGTLVGTLGGVTASIGTAGANLVAVAGNYYINSNIGSIGNTGTATGRTAFYLNGTLGTLANSGTLTGTAVGISSPNNRGIGLLDNSGVIDSDTIGIGVGSIGTLLNSGTISARTAIIGSNFNTIGAIDNQTLGLITGKTALYLNGTVSPIGSINNSGTILGQSYGLYNGGNITRLTNSGTIAATVTSGLAVNNSGSIGTFNNSGSITAVRSDMTNSGTIDTLTNSGAIGGGTNVALRNYGTINTLTNSGTLMSTNGVGFYNDRTVGLLDNGGTISSGASFALVDSGTIARLANSGTITSPGFGIGIFNGGKIGTIANAGLIKGGTALDIFVGSQVDLLVNSGTIAGNIDNNFDPSNAGPGTLAAALTIAGGTGGTIGTLTGANLTNQGRITTRYADVVFAGGDLLLNDNITTNGFAVRNTGAGITVANTVNITGGYIQTGGSLGVAVGGGQLAVSGSASLTNGQVQLVGAATNNYFQGGTVGTLVTGGAGSDYAGVTLSGDGAGLSLAGVTIGNNLIAVVRNDYIGGTYASLGNTGTLSVQNGAALYVAQTGTLGTLANTGGVISSVGSTAIANLGTIGTLSNSGTITGGGVGLHNTGLIHTLTNDGTLGGLFADGVIDALANGGTIGDAFDVRGTLGLLSNSGSIGTRIYVELTGGVGTVVNSIGGVISGAASGIGNAGSLGTLVNRGLISGAQYGVFSSNATGTVINSGTIQATGASGTALYGSFGTILNSGLISGANALSLTSQPDLLNNSGTILGDIQATSGTLTITGGTGTVAGTFSGATVTNRGTITVTSGNVILAGGNILLNDNVVVSGHTLINNGANLQLAGAVSVTGGYSQTVGTLGVTVNNGLTASGVANITGGTVLASLAATGNYLAGTLGTLVAGANGSSYGATVVSALTGLAGSGALSGGTLLFVGGNDYIGGAYATLSNSGSLSAATAVYIAATGSLGNLSNTGTLVGNVRNLSAVDLSIAGGTTGAVGTFTGGTLINTLSNVVLASGNVRLADAIDVTGHTLVNSAAALTLGGTVAVTGDYSQTGGGLRLGIGSDLLSVTGAARFTGGAATVTGFSATGNYMAGSIFGTLVQGGAGSDYSGLSITDTVTGFGLGGTVANNALQAVALNDYVGGTLAALSITGAVSTATTALYVAATASISGTLTNSTTLVGQNAGLRNVGTIGALLNDGTIAGGAYGLRNSGGAITFLGNHGTLAGQTAGLAVDGGSVMFALNDGSIATVAISGGGSVFALGNMGRISGGVQVQDGGRLGSILNFNSGVISGATALNIGSLGQFFVLANGGTIAGNIINNATATPNLTITGGTLGNTTIGIGTFTGAALTNQGIITNTLGNVIFASGDVLLNDSVNVGGNTVRNTGADLTLTGAVSITGNYAQTGGTLVLVTGAGQLAASGSASLNSGQVQLIGAATGNYLQGGTVGTLVAGGAGSDYAGVVVTDDATGLTLGGAIAGAALVGVALNDYIGGTYASLGNTGTLGVQNGAALYVAQTGTLGTLANTGGVISSVGSTAIANLGTIGTLSNSGTITGAGVGLHNTGLIHTLTNDGTLGGLFADGVIDTLVNSGTIGGAFDVRGTLGLLSNSGSIGTQIYVEQTGGIGTLINTAGGLINGGTQGGVLVESTIATLSNAGTILGDGSAVRVRFTTSGITALANGGVISGTASGIENAGSLGTLVNSGTILGTTNAGIGGAGAIGLLSITSLGVIGGGVVGVEAGTLGTLINQGTIAGGSIGIAAGTIGLLANAGIIKGDVATSGDLTVTGGSGTVMGIFTGATLGSQGALSIAGGKLVLAGGNVLLNDSVQAATVANTGGYLALAGGISVTGAYSQTAGTLGVTVDHGLTVSGVAGITGGTVLATLDAGGNYLAGTLGTLVAGAAGSDYSGAVVASALTGLTGGGVASGDSLLFVGGNDYIGGAYATLSNSGSLSAATAVYIAASGSLGRLANTGTLAGNIRNLSSVDLSITGGTGGTVGTFTGGTIVNSLSNVVFASGDVRLADAIDATGHAVVNSGANLALGGTVAVTGDYDQTGGSLRLGIGSDMLSVTGAARFTGGTATITSASGTANYMAGSILGPLVQGGAGSDYTGLSITNLVTGFGLGGTVANNALQAVALNDYIGGALATLSIAGAVNNASTALYVAATGSLGTLTNSTTLVGQNAGLRNVGTVGTLVNDGAIGGGTYGLRNSGGLVTFLDNLGTLTGQTAGLVVDGGVVTSALNVGGIVTVSIGGTGTLLSLDNQGQLSGGILVTGGGRLDTLGNSGTIAGDIRVAAGTLTITGGSGAAQGTFTGGTLGSQGTIAAGGDVVLASGNIWLNDSIQATGHTMVNAGANLQLADAVSVTGAYSQTAGTLGATVNNGLTASGAASIIGGIVLATLAATGNYLAGTLGTLVAGGNGSNYSGATVSSVLTGLTGTGAVSGDTLLLVAENDYIGSAYATLTNSGSLSAATAVYIAAGGSLGQLANTGTLSGNIRNLSAVDLSISGGGGGTVGTFTGGTIVNSLSNVMFASGDLLLADAIDATGHTVVNQSATLRLASQVSITGAYAQTGGTLSIDPGTGRLVTSQAIVVSGGVVQATLSAGGTYLYGNGYTLMQAGGGIDLGGANLITALAGFAGNTTIVTVAGTSALLLQFANDYIGGTIGSASNSGTITGVRTAGYVAATGSVGTLSNTGLLSGGVIGVANNGVVGTLVNDGAITGASSAAANIGTLGTLANSGTITGGRDGFHNVGTATLVSNTGLISAMSRAGLYNGGGIATVSNSGTITGTVGLYNSGTLAVLMNAAGGTLAGVTALYNHGTLGTIANSGMIRGAIVNDAAQDLVFTGAGGGGLGTLTGLSGRGTITNTRGNVVFAAGALLLDDDLVAAGHAVVNSGATLALANAVTVSGDYSQVGGSLVLTRNDTQAAELVVSGTATVGGTVLANLSSTANYLVGTSTLLQAAGGATVTAQLQVSGVTGLSAAQGAVSNGLTLTVGNDYVGGSLGSVTNSGALSAATAIYVAGSGTLATLVNSGLLAGTAHALVNLGSLGTIANSGTIAGDILNDGTGTLVITGGAGTLVGTLTGRSGIGTLTSTGGDVVFAGGTLLLNDMIAAAGHTVSSTGASLHLASTLTITGDYRQTAGSLALDAGQLVVTGVAVLSGGTVAASVSATSNQLMGAVLGTLVVGGTGSSYTGLTALVNVASVGVTLSTVTIGGTVDLLAVIANNYVGDTLGSLGNSGVIEAPTAVHVAAGGTVGSLSNTGTLIGTIAVLNQGQVGSFSNDGTVLGSVAGISNSGTIGTLGNQGTVIGSITGLGNQAGGSIGTLSNSGTVAGQMALYNAGTIDVFVNNGALIDAGAPTAAGLYNTGNIATVLSSGTILGATYGVYNAGTIGTLANSGLITAPTALYIDTSASLGVLANSGTVTGNILNLSANDLRITGGSGTVVGTLTGYTAGSQGSIINTLGNVNLASGNLLLNDAVNVAGHTLVNSGASVILDSLVSVTGNYSQSAGTLTLDIASGGALAVSGAASLSGGTVLADYAATGNFLAGSATTLVAGGVGSSYVGVVVQGSLTGLVVSQGVAGTNLLAVVGNDYVGGTLGNLSNTGTLTAATAVYIAASGSLGTLANSGALIGDLLNTSSHDLVIVGGSGTTTGLFTGGTIHNSLSNLGFASGTVSLGDAIDVTGHTVSNNGANITLASDISVTGAYSQSAGTLDVAGHSLNVSGAATVSGGTVSAGLNGTGNYLVGDSATLIQGGAGSNYAGAVVTSGVTGLSATGTTSGTNLLAVAANDYIGGTLNSLAVTGSLTNTAGGATAIYIASTGTLGTLANSGTVSGNITNAGTASLSITGGTGGTVGTLTGTNGIGTITSTLANVELAGGNLVLNDQVNVGSGTLVNSGANVLLTNAISVTGNYAQSAGTLAMGIGSGTAGELLVSGNAAFTGGTVAVTALSGSNLIAGQSYTIAEVGGSLTTSGLSAAATGFSATLGTGANGAATDLLLTLLSDYVSGTLGTLSNTGTINAATAVLITSAGSLGTLANSGAIIGNVVNASANDLVVVGGSNGTVGSFSGGTIRNSLSNLTFASGAVSLGDAIDVTGHTVSNSGAGLTLASDVAVTGNYSQTAGTLSVAGHSLSVSGAAQVTGGVVDAGMSGTANYLVGDSVTLIRGGNGSTYTGATVVSGLTGLDALGSTSGSNLLAVAGNDYIGASLAVLNVTGTLANTAGGATALYIASTGTLGALANSGTISGNVTNVSARDLSITGGSGTVVGAFTGGTIRNTGANVVFASGNVSLGDAIDVGGTHTVSNIGAAIALTTDVGVNGTYAQSAGSLNVGGHVLTVSGPALVSGGTVSAGISGVGNYLVSDSVTLVQGGNGSNYSGATVVSGLTGLDAKGSVSGGNLLAVAGNDYIGASLNTLNVTGTLANTAGGATALYIAGTGTLGALANSGTIAGNITNLSAGDLSITGGSNGAVGVFTGGTIRNAGSNVVFASGAVSLGDAIVATGHTVANSGASISLASDISVTGAYSQSTGTLSVAGHVLSISDAAVVSGGVVNAGVSATGNYIVGDSVTLIQGGTGSSYSGATVVSGLTGLSANGGTSGGNLLAVAGNDYVGGTLNTLNVTGTLANTAGGATALYIASTGTLGTLANSGTISGNITNLSANDLMVAGGTDSAPGTLTGGIITNTRSDLRFVRGVMMLNDRVNVGSHSVVNNGATLLVNSAVNITGSYSQTAGSLVVGVSSTTSYGSLVISGSANLTGGSVTLTAINGGQLSAGSYTIASAGSTLTTSNLTLTATGYTVTSSTITANGATDLILTLSSGSGGTTGPTGPTISTQYTAVGLAAGGPGVGTGRALDVIANSSSATAQAFQTAVLTRLSKLSGEAQQLAVTQLSPSQLTPQINTFSVTPSTNAISLHQQHAAAYMDGPMGDVNGKGAAAGSDGQQGAVWGEILGGGVLRGNNADAAGYSGTTAGLVLGVDWYANDTVMAGLAFSWLNGSVNGEGTAAGSQTKAASYQLTAYSVWRPDWADQRLSVEGQASFGYNHYDQRRWIGFLGARANANYGGEQYLGKVTVGYDLPVSASFTLTPQASLRAVRLTNHAYDEHDAGVANMAVGALKVDNLTQELGAELSGKVDTAWGRLLPDLRLAWVHDYLNGPIATTSVLAGTSFVSSTGRTAADGLGIGVGATLDQGDGFKLRLEYSGELRRDYQSHAGVLHATFDF</sequence>
<reference evidence="2 3" key="1">
    <citation type="submission" date="2019-06" db="EMBL/GenBank/DDBJ databases">
        <title>Genomic Encyclopedia of Type Strains, Phase IV (KMG-V): Genome sequencing to study the core and pangenomes of soil and plant-associated prokaryotes.</title>
        <authorList>
            <person name="Whitman W."/>
        </authorList>
    </citation>
    <scope>NUCLEOTIDE SEQUENCE [LARGE SCALE GENOMIC DNA]</scope>
    <source>
        <strain evidence="2 3">BR 11140</strain>
    </source>
</reference>
<accession>A0A560HTS7</accession>
<organism evidence="2 3">
    <name type="scientific">Nitrospirillum amazonense</name>
    <dbReference type="NCBI Taxonomy" id="28077"/>
    <lineage>
        <taxon>Bacteria</taxon>
        <taxon>Pseudomonadati</taxon>
        <taxon>Pseudomonadota</taxon>
        <taxon>Alphaproteobacteria</taxon>
        <taxon>Rhodospirillales</taxon>
        <taxon>Azospirillaceae</taxon>
        <taxon>Nitrospirillum</taxon>
    </lineage>
</organism>
<name>A0A560HTS7_9PROT</name>
<dbReference type="SUPFAM" id="SSF103515">
    <property type="entry name" value="Autotransporter"/>
    <property type="match status" value="1"/>
</dbReference>
<evidence type="ECO:0000313" key="2">
    <source>
        <dbReference type="EMBL" id="TWB48929.1"/>
    </source>
</evidence>